<sequence>MSARTFFTSRKRALGSVLPGLILCLAVTGVALALEGIEAHLFGRAWLEALVLAIVLGTAVRTAWSPGPRFVRGIAFGAKTVLEIAVVLLGASLSVGTLLAAGPGLLIGIAGVVALAISGSYGIGRALGLAPRLAILVACGNSICGNSAIAAAAPVIGADGQDVASSIAFTAVLGVLVVLGLPLLVPLLGLSPMQYGVLAGLTVYAVPQVLAATAPVAALSVQVGTLVKLVRVLMLGPVVLALSLGASRLRREADAAAPSLTEGERPAPSRMPLHRLVPWFILAFLTLAGLRSAGLLPEAAVHPMAATANALTIVSMAALGLGVDVRSVVKAGPRVTLAVVASLAALTAVSLGLIRLLDIA</sequence>
<evidence type="ECO:0000256" key="4">
    <source>
        <dbReference type="ARBA" id="ARBA00022692"/>
    </source>
</evidence>
<evidence type="ECO:0000256" key="3">
    <source>
        <dbReference type="ARBA" id="ARBA00022475"/>
    </source>
</evidence>
<feature type="transmembrane region" description="Helical" evidence="7">
    <location>
        <begin position="229"/>
        <end position="246"/>
    </location>
</feature>
<keyword evidence="9" id="KW-1185">Reference proteome</keyword>
<dbReference type="AlphaFoldDB" id="A0A089NPU5"/>
<feature type="transmembrane region" description="Helical" evidence="7">
    <location>
        <begin position="335"/>
        <end position="357"/>
    </location>
</feature>
<evidence type="ECO:0000256" key="5">
    <source>
        <dbReference type="ARBA" id="ARBA00022989"/>
    </source>
</evidence>
<dbReference type="InterPro" id="IPR018383">
    <property type="entry name" value="UPF0324_pro"/>
</dbReference>
<dbReference type="Pfam" id="PF03601">
    <property type="entry name" value="Cons_hypoth698"/>
    <property type="match status" value="1"/>
</dbReference>
<feature type="transmembrane region" description="Helical" evidence="7">
    <location>
        <begin position="300"/>
        <end position="323"/>
    </location>
</feature>
<evidence type="ECO:0000313" key="9">
    <source>
        <dbReference type="Proteomes" id="UP000029492"/>
    </source>
</evidence>
<evidence type="ECO:0000256" key="6">
    <source>
        <dbReference type="ARBA" id="ARBA00023136"/>
    </source>
</evidence>
<feature type="transmembrane region" description="Helical" evidence="7">
    <location>
        <begin position="163"/>
        <end position="185"/>
    </location>
</feature>
<dbReference type="PANTHER" id="PTHR30106">
    <property type="entry name" value="INNER MEMBRANE PROTEIN YEIH-RELATED"/>
    <property type="match status" value="1"/>
</dbReference>
<keyword evidence="3" id="KW-1003">Cell membrane</keyword>
<accession>A0A089NPU5</accession>
<feature type="transmembrane region" description="Helical" evidence="7">
    <location>
        <begin position="76"/>
        <end position="99"/>
    </location>
</feature>
<feature type="transmembrane region" description="Helical" evidence="7">
    <location>
        <begin position="135"/>
        <end position="157"/>
    </location>
</feature>
<dbReference type="Proteomes" id="UP000029492">
    <property type="component" value="Chromosome"/>
</dbReference>
<evidence type="ECO:0000256" key="1">
    <source>
        <dbReference type="ARBA" id="ARBA00004651"/>
    </source>
</evidence>
<comment type="subcellular location">
    <subcellularLocation>
        <location evidence="1">Cell membrane</location>
        <topology evidence="1">Multi-pass membrane protein</topology>
    </subcellularLocation>
</comment>
<evidence type="ECO:0000256" key="7">
    <source>
        <dbReference type="SAM" id="Phobius"/>
    </source>
</evidence>
<reference evidence="8 9" key="1">
    <citation type="journal article" date="2014" name="PLoS ONE">
        <title>Genome Information of Methylobacterium oryzae, a Plant-Probiotic Methylotroph in the Phyllosphere.</title>
        <authorList>
            <person name="Kwak M.J."/>
            <person name="Jeong H."/>
            <person name="Madhaiyan M."/>
            <person name="Lee Y."/>
            <person name="Sa T.M."/>
            <person name="Oh T.K."/>
            <person name="Kim J.F."/>
        </authorList>
    </citation>
    <scope>NUCLEOTIDE SEQUENCE [LARGE SCALE GENOMIC DNA]</scope>
    <source>
        <strain evidence="8 9">CBMB20</strain>
    </source>
</reference>
<dbReference type="KEGG" id="mor:MOC_1642"/>
<dbReference type="EMBL" id="CP003811">
    <property type="protein sequence ID" value="AIQ89397.1"/>
    <property type="molecule type" value="Genomic_DNA"/>
</dbReference>
<dbReference type="STRING" id="693986.MOC_1642"/>
<dbReference type="HOGENOM" id="CLU_033541_3_1_5"/>
<keyword evidence="6 7" id="KW-0472">Membrane</keyword>
<feature type="transmembrane region" description="Helical" evidence="7">
    <location>
        <begin position="43"/>
        <end position="64"/>
    </location>
</feature>
<keyword evidence="4 7" id="KW-0812">Transmembrane</keyword>
<feature type="transmembrane region" description="Helical" evidence="7">
    <location>
        <begin position="197"/>
        <end position="217"/>
    </location>
</feature>
<gene>
    <name evidence="8" type="ORF">MOC_1642</name>
</gene>
<comment type="similarity">
    <text evidence="2">Belongs to the UPF0324 family.</text>
</comment>
<evidence type="ECO:0000256" key="2">
    <source>
        <dbReference type="ARBA" id="ARBA00007977"/>
    </source>
</evidence>
<feature type="transmembrane region" description="Helical" evidence="7">
    <location>
        <begin position="276"/>
        <end position="294"/>
    </location>
</feature>
<proteinExistence type="inferred from homology"/>
<feature type="transmembrane region" description="Helical" evidence="7">
    <location>
        <begin position="105"/>
        <end position="123"/>
    </location>
</feature>
<evidence type="ECO:0000313" key="8">
    <source>
        <dbReference type="EMBL" id="AIQ89397.1"/>
    </source>
</evidence>
<organism evidence="8 9">
    <name type="scientific">Methylobacterium oryzae CBMB20</name>
    <dbReference type="NCBI Taxonomy" id="693986"/>
    <lineage>
        <taxon>Bacteria</taxon>
        <taxon>Pseudomonadati</taxon>
        <taxon>Pseudomonadota</taxon>
        <taxon>Alphaproteobacteria</taxon>
        <taxon>Hyphomicrobiales</taxon>
        <taxon>Methylobacteriaceae</taxon>
        <taxon>Methylobacterium</taxon>
    </lineage>
</organism>
<dbReference type="eggNOG" id="COG2855">
    <property type="taxonomic scope" value="Bacteria"/>
</dbReference>
<keyword evidence="5 7" id="KW-1133">Transmembrane helix</keyword>
<dbReference type="GO" id="GO:0005886">
    <property type="term" value="C:plasma membrane"/>
    <property type="evidence" value="ECO:0007669"/>
    <property type="project" value="UniProtKB-SubCell"/>
</dbReference>
<protein>
    <submittedName>
        <fullName evidence="8">Protein of unassigned function</fullName>
    </submittedName>
</protein>
<name>A0A089NPU5_9HYPH</name>
<dbReference type="RefSeq" id="WP_043756464.1">
    <property type="nucleotide sequence ID" value="NZ_CP003811.1"/>
</dbReference>
<dbReference type="PANTHER" id="PTHR30106:SF2">
    <property type="entry name" value="UPF0324 INNER MEMBRANE PROTEIN YEIH"/>
    <property type="match status" value="1"/>
</dbReference>